<gene>
    <name evidence="3" type="ORF">JR316_011384</name>
</gene>
<feature type="compositionally biased region" description="Acidic residues" evidence="2">
    <location>
        <begin position="596"/>
        <end position="616"/>
    </location>
</feature>
<feature type="compositionally biased region" description="Polar residues" evidence="2">
    <location>
        <begin position="107"/>
        <end position="117"/>
    </location>
</feature>
<comment type="caution">
    <text evidence="3">The sequence shown here is derived from an EMBL/GenBank/DDBJ whole genome shotgun (WGS) entry which is preliminary data.</text>
</comment>
<feature type="region of interest" description="Disordered" evidence="2">
    <location>
        <begin position="190"/>
        <end position="211"/>
    </location>
</feature>
<feature type="compositionally biased region" description="Polar residues" evidence="2">
    <location>
        <begin position="150"/>
        <end position="159"/>
    </location>
</feature>
<dbReference type="OrthoDB" id="3070249at2759"/>
<feature type="region of interest" description="Disordered" evidence="2">
    <location>
        <begin position="999"/>
        <end position="1031"/>
    </location>
</feature>
<feature type="compositionally biased region" description="Basic residues" evidence="2">
    <location>
        <begin position="402"/>
        <end position="411"/>
    </location>
</feature>
<feature type="compositionally biased region" description="Polar residues" evidence="2">
    <location>
        <begin position="311"/>
        <end position="320"/>
    </location>
</feature>
<feature type="region of interest" description="Disordered" evidence="2">
    <location>
        <begin position="1112"/>
        <end position="1153"/>
    </location>
</feature>
<feature type="compositionally biased region" description="Low complexity" evidence="2">
    <location>
        <begin position="667"/>
        <end position="682"/>
    </location>
</feature>
<sequence>MDASDAVYLPFSNDGHDPHNGPKHCSVRGCTQFVPDDSQHKMCDTCRGRHRIYASTKRARRKLEKAAITARNGQEPLDDSNSGLSTPAVIESTWIADNMDIFPKELPNTTSQSTTVDPSSSIPPSILSESWNQSIDPRLFSEDSSRHLSIHQTSSSSELANALTLPPPRPSIQAESVTDTNHLPAEGAENITENQSTPVANDATPQDSVEGLTRPCSVRGCKSSLPLAYQYKMCPHCRTRYRFYGNTKRAKWKTEREALDREMASLRDAEDRRRELEGLPPLADNPDELHAWELSIIDEQVPQVNDGISHLTPTANTQPESSSDSASASYTSALPIAGVYSAMIGSIDTPDSVSPHPHLNTLSTMGQLGTLPARMCTVSHCHKILPGHYRYKRCEQHRLQNRQHSKLKRVREKGVNSIGAGQGVANTEDMAATSQTAMEDGTVKTQEDKEQASASVTDEKRKDNATEADKAVVATEGLGFDATSHIDINRKVPEAKSRAQMNQLSKFLCVTDDCQNLLFPGVRWRTCEECREMDRLRKLAVRQQLKAAENAYWKGVTQTLSAARKASEMTAPSGIEIQATSSSSNEPPVVVNQLEEENGDDDAEGESDIGDEEEESPVVGLKLVYDSKATNTHDPAPPMPAPASPTVTALTTSPTVPITASVSTPDSTQTSSKTSISTPTSSDAQSNSGPFRPYYRKERMQVQPPMYLSPNFHTIIKQKQQVVQGDNVTAVQGQFSKFRVQLVPDAPAPLPTQTMIPTWDIQTKTPVPNEEVHVPSDAPQAVTEKPAPAQSATDISSEVGAADEVANATPTATVPTSAPFVYKTPARKTINEVTPTRVSGKGKKKSASKPAGPNAGLATVATSPTSVSTPHGTIGVLGLSSSYPYYPYYMPPYSYPHFPSIPFPASNSLPNPQPPIASSSTAAIPGSANFLPYTYSPQVLGLGPLIGGYPYLPPRYTLTGQNPISGQQPHVTLPPSSLAFKGYPIIIPPPGIQLSAPPPTTSVVATETTVPTPHDSQKETPSSKSATPTPEAEVVELTYHNLGTESFSETMDKPTRKRRKVVPDYLEKHKAIQAEKTAMLGMTGAPKNLDSSVTPMMSPEDELESLQEDINHTTQSDSGPAVDHTDTIKVPSATMRDENVSAYPPLRNARETL</sequence>
<dbReference type="AlphaFoldDB" id="A0A8H7XQA9"/>
<feature type="region of interest" description="Disordered" evidence="2">
    <location>
        <begin position="402"/>
        <end position="468"/>
    </location>
</feature>
<reference evidence="3" key="1">
    <citation type="submission" date="2021-02" db="EMBL/GenBank/DDBJ databases">
        <title>Psilocybe cubensis genome.</title>
        <authorList>
            <person name="Mckernan K.J."/>
            <person name="Crawford S."/>
            <person name="Trippe A."/>
            <person name="Kane L.T."/>
            <person name="Mclaughlin S."/>
        </authorList>
    </citation>
    <scope>NUCLEOTIDE SEQUENCE [LARGE SCALE GENOMIC DNA]</scope>
    <source>
        <strain evidence="3">MGC-MH-2018</strain>
    </source>
</reference>
<feature type="region of interest" description="Disordered" evidence="2">
    <location>
        <begin position="769"/>
        <end position="796"/>
    </location>
</feature>
<feature type="coiled-coil region" evidence="1">
    <location>
        <begin position="249"/>
        <end position="279"/>
    </location>
</feature>
<accession>A0A8H7XQA9</accession>
<feature type="compositionally biased region" description="Polar residues" evidence="2">
    <location>
        <begin position="191"/>
        <end position="207"/>
    </location>
</feature>
<feature type="compositionally biased region" description="Polar residues" evidence="2">
    <location>
        <begin position="646"/>
        <end position="666"/>
    </location>
</feature>
<feature type="compositionally biased region" description="Basic and acidic residues" evidence="2">
    <location>
        <begin position="441"/>
        <end position="468"/>
    </location>
</feature>
<feature type="region of interest" description="Disordered" evidence="2">
    <location>
        <begin position="831"/>
        <end position="869"/>
    </location>
</feature>
<evidence type="ECO:0000313" key="3">
    <source>
        <dbReference type="EMBL" id="KAG5163604.1"/>
    </source>
</evidence>
<protein>
    <submittedName>
        <fullName evidence="3">Uncharacterized protein</fullName>
    </submittedName>
</protein>
<feature type="region of interest" description="Disordered" evidence="2">
    <location>
        <begin position="306"/>
        <end position="328"/>
    </location>
</feature>
<feature type="compositionally biased region" description="Low complexity" evidence="2">
    <location>
        <begin position="118"/>
        <end position="129"/>
    </location>
</feature>
<feature type="compositionally biased region" description="Polar residues" evidence="2">
    <location>
        <begin position="1019"/>
        <end position="1028"/>
    </location>
</feature>
<feature type="compositionally biased region" description="Low complexity" evidence="2">
    <location>
        <begin position="848"/>
        <end position="869"/>
    </location>
</feature>
<organism evidence="3">
    <name type="scientific">Psilocybe cubensis</name>
    <name type="common">Psychedelic mushroom</name>
    <name type="synonym">Stropharia cubensis</name>
    <dbReference type="NCBI Taxonomy" id="181762"/>
    <lineage>
        <taxon>Eukaryota</taxon>
        <taxon>Fungi</taxon>
        <taxon>Dikarya</taxon>
        <taxon>Basidiomycota</taxon>
        <taxon>Agaricomycotina</taxon>
        <taxon>Agaricomycetes</taxon>
        <taxon>Agaricomycetidae</taxon>
        <taxon>Agaricales</taxon>
        <taxon>Agaricineae</taxon>
        <taxon>Strophariaceae</taxon>
        <taxon>Psilocybe</taxon>
    </lineage>
</organism>
<evidence type="ECO:0000256" key="2">
    <source>
        <dbReference type="SAM" id="MobiDB-lite"/>
    </source>
</evidence>
<keyword evidence="1" id="KW-0175">Coiled coil</keyword>
<feature type="compositionally biased region" description="Polar residues" evidence="2">
    <location>
        <begin position="1001"/>
        <end position="1011"/>
    </location>
</feature>
<name>A0A8H7XQA9_PSICU</name>
<dbReference type="EMBL" id="JAFIQS010000014">
    <property type="protein sequence ID" value="KAG5163604.1"/>
    <property type="molecule type" value="Genomic_DNA"/>
</dbReference>
<feature type="region of interest" description="Disordered" evidence="2">
    <location>
        <begin position="596"/>
        <end position="692"/>
    </location>
</feature>
<evidence type="ECO:0000256" key="1">
    <source>
        <dbReference type="SAM" id="Coils"/>
    </source>
</evidence>
<proteinExistence type="predicted"/>
<feature type="region of interest" description="Disordered" evidence="2">
    <location>
        <begin position="146"/>
        <end position="175"/>
    </location>
</feature>
<feature type="region of interest" description="Disordered" evidence="2">
    <location>
        <begin position="105"/>
        <end position="129"/>
    </location>
</feature>